<feature type="compositionally biased region" description="Basic and acidic residues" evidence="1">
    <location>
        <begin position="113"/>
        <end position="129"/>
    </location>
</feature>
<evidence type="ECO:0000313" key="2">
    <source>
        <dbReference type="EMBL" id="AAF11341.1"/>
    </source>
</evidence>
<sequence length="150" mass="16527">MALGRQEKFLPLADQSTVLNVQEDFGRGVSSREGIRRFEDFARFGASKGGVERSRLDHCADQSVSAAVQHNVLIGGADGFQCARLPMPMAGQLSPRPHERSVRPSDCSTPRYHRWDQRHRAGGSDEAGRIHRSAGSQTEQGRSYPTKSHA</sequence>
<accession>Q9RTJ0</accession>
<dbReference type="PaxDb" id="243230-DR_1774"/>
<dbReference type="KEGG" id="dra:DR_1774"/>
<dbReference type="HOGENOM" id="CLU_1737549_0_0_0"/>
<evidence type="ECO:0000256" key="1">
    <source>
        <dbReference type="SAM" id="MobiDB-lite"/>
    </source>
</evidence>
<proteinExistence type="predicted"/>
<keyword evidence="3" id="KW-1185">Reference proteome</keyword>
<dbReference type="Proteomes" id="UP000002524">
    <property type="component" value="Chromosome 1"/>
</dbReference>
<reference evidence="2 3" key="1">
    <citation type="journal article" date="1999" name="Science">
        <title>Genome sequence of the radioresistant bacterium Deinococcus radiodurans R1.</title>
        <authorList>
            <person name="White O."/>
            <person name="Eisen J.A."/>
            <person name="Heidelberg J.F."/>
            <person name="Hickey E.K."/>
            <person name="Peterson J.D."/>
            <person name="Dodson R.J."/>
            <person name="Haft D.H."/>
            <person name="Gwinn M.L."/>
            <person name="Nelson W.C."/>
            <person name="Richardson D.L."/>
            <person name="Moffat K.S."/>
            <person name="Qin H."/>
            <person name="Jiang L."/>
            <person name="Pamphile W."/>
            <person name="Crosby M."/>
            <person name="Shen M."/>
            <person name="Vamathevan J.J."/>
            <person name="Lam P."/>
            <person name="McDonald L."/>
            <person name="Utterback T."/>
            <person name="Zalewski C."/>
            <person name="Makarova K.S."/>
            <person name="Aravind L."/>
            <person name="Daly M.J."/>
            <person name="Minton K.W."/>
            <person name="Fleischmann R.D."/>
            <person name="Ketchum K.A."/>
            <person name="Nelson K.E."/>
            <person name="Salzberg S."/>
            <person name="Smith H.O."/>
            <person name="Venter J.C."/>
            <person name="Fraser C.M."/>
        </authorList>
    </citation>
    <scope>NUCLEOTIDE SEQUENCE [LARGE SCALE GENOMIC DNA]</scope>
    <source>
        <strain evidence="3">ATCC 13939 / DSM 20539 / JCM 16871 / LMG 4051 / NBRC 15346 / NCIMB 9279 / R1 / VKM B-1422</strain>
    </source>
</reference>
<protein>
    <submittedName>
        <fullName evidence="2">Uncharacterized protein</fullName>
    </submittedName>
</protein>
<dbReference type="PIR" id="D75354">
    <property type="entry name" value="D75354"/>
</dbReference>
<dbReference type="EnsemblBacteria" id="AAF11341">
    <property type="protein sequence ID" value="AAF11341"/>
    <property type="gene ID" value="DR_1774"/>
</dbReference>
<name>Q9RTJ0_DEIRA</name>
<dbReference type="STRING" id="243230.DR_1774"/>
<dbReference type="AlphaFoldDB" id="Q9RTJ0"/>
<organism evidence="2 3">
    <name type="scientific">Deinococcus radiodurans (strain ATCC 13939 / DSM 20539 / JCM 16871 / CCUG 27074 / LMG 4051 / NBRC 15346 / NCIMB 9279 / VKM B-1422 / R1)</name>
    <dbReference type="NCBI Taxonomy" id="243230"/>
    <lineage>
        <taxon>Bacteria</taxon>
        <taxon>Thermotogati</taxon>
        <taxon>Deinococcota</taxon>
        <taxon>Deinococci</taxon>
        <taxon>Deinococcales</taxon>
        <taxon>Deinococcaceae</taxon>
        <taxon>Deinococcus</taxon>
    </lineage>
</organism>
<feature type="compositionally biased region" description="Polar residues" evidence="1">
    <location>
        <begin position="134"/>
        <end position="150"/>
    </location>
</feature>
<dbReference type="InParanoid" id="Q9RTJ0"/>
<evidence type="ECO:0000313" key="3">
    <source>
        <dbReference type="Proteomes" id="UP000002524"/>
    </source>
</evidence>
<gene>
    <name evidence="2" type="ordered locus">DR_1774</name>
</gene>
<dbReference type="EMBL" id="AE000513">
    <property type="protein sequence ID" value="AAF11341.1"/>
    <property type="molecule type" value="Genomic_DNA"/>
</dbReference>
<feature type="region of interest" description="Disordered" evidence="1">
    <location>
        <begin position="88"/>
        <end position="150"/>
    </location>
</feature>